<dbReference type="InterPro" id="IPR024439">
    <property type="entry name" value="RNHCP"/>
</dbReference>
<organism evidence="2 3">
    <name type="scientific">Candidatus Doudnabacteria bacterium RIFCSPHIGHO2_01_FULL_46_24</name>
    <dbReference type="NCBI Taxonomy" id="1817825"/>
    <lineage>
        <taxon>Bacteria</taxon>
        <taxon>Candidatus Doudnaibacteriota</taxon>
    </lineage>
</organism>
<protein>
    <recommendedName>
        <fullName evidence="1">RNHCP domain-containing protein</fullName>
    </recommendedName>
</protein>
<gene>
    <name evidence="2" type="ORF">A2720_03300</name>
</gene>
<accession>A0A1F5NW25</accession>
<proteinExistence type="predicted"/>
<feature type="domain" description="RNHCP" evidence="1">
    <location>
        <begin position="11"/>
        <end position="93"/>
    </location>
</feature>
<dbReference type="Proteomes" id="UP000178892">
    <property type="component" value="Unassembled WGS sequence"/>
</dbReference>
<dbReference type="STRING" id="1817825.A2720_03300"/>
<sequence length="98" mass="11076">MEPKKFQRTKEDFVCEHCSTSVSGTGYTNHCPNCLWSKHVDLNPGDRGNLCQDMMEPVGVTAKAREYVIEYRCLKCGAIKRNKASPNDNFDAILALYD</sequence>
<reference evidence="2 3" key="1">
    <citation type="journal article" date="2016" name="Nat. Commun.">
        <title>Thousands of microbial genomes shed light on interconnected biogeochemical processes in an aquifer system.</title>
        <authorList>
            <person name="Anantharaman K."/>
            <person name="Brown C.T."/>
            <person name="Hug L.A."/>
            <person name="Sharon I."/>
            <person name="Castelle C.J."/>
            <person name="Probst A.J."/>
            <person name="Thomas B.C."/>
            <person name="Singh A."/>
            <person name="Wilkins M.J."/>
            <person name="Karaoz U."/>
            <person name="Brodie E.L."/>
            <person name="Williams K.H."/>
            <person name="Hubbard S.S."/>
            <person name="Banfield J.F."/>
        </authorList>
    </citation>
    <scope>NUCLEOTIDE SEQUENCE [LARGE SCALE GENOMIC DNA]</scope>
</reference>
<evidence type="ECO:0000313" key="2">
    <source>
        <dbReference type="EMBL" id="OGE81861.1"/>
    </source>
</evidence>
<evidence type="ECO:0000259" key="1">
    <source>
        <dbReference type="Pfam" id="PF12647"/>
    </source>
</evidence>
<name>A0A1F5NW25_9BACT</name>
<dbReference type="AlphaFoldDB" id="A0A1F5NW25"/>
<dbReference type="Pfam" id="PF12647">
    <property type="entry name" value="RNHCP"/>
    <property type="match status" value="1"/>
</dbReference>
<comment type="caution">
    <text evidence="2">The sequence shown here is derived from an EMBL/GenBank/DDBJ whole genome shotgun (WGS) entry which is preliminary data.</text>
</comment>
<evidence type="ECO:0000313" key="3">
    <source>
        <dbReference type="Proteomes" id="UP000178892"/>
    </source>
</evidence>
<dbReference type="EMBL" id="MFEL01000003">
    <property type="protein sequence ID" value="OGE81861.1"/>
    <property type="molecule type" value="Genomic_DNA"/>
</dbReference>